<keyword evidence="6" id="KW-0408">Iron</keyword>
<dbReference type="EMBL" id="JAJTTC010000010">
    <property type="protein sequence ID" value="MCF0065327.1"/>
    <property type="molecule type" value="Genomic_DNA"/>
</dbReference>
<keyword evidence="8 12" id="KW-0798">TonB box</keyword>
<evidence type="ECO:0000256" key="4">
    <source>
        <dbReference type="ARBA" id="ARBA00022496"/>
    </source>
</evidence>
<keyword evidence="5 11" id="KW-0812">Transmembrane</keyword>
<dbReference type="AlphaFoldDB" id="A0A9X1PQ01"/>
<dbReference type="InterPro" id="IPR036942">
    <property type="entry name" value="Beta-barrel_TonB_sf"/>
</dbReference>
<comment type="caution">
    <text evidence="15">The sequence shown here is derived from an EMBL/GenBank/DDBJ whole genome shotgun (WGS) entry which is preliminary data.</text>
</comment>
<comment type="similarity">
    <text evidence="11 12">Belongs to the TonB-dependent receptor family.</text>
</comment>
<keyword evidence="10 11" id="KW-0998">Cell outer membrane</keyword>
<evidence type="ECO:0000256" key="12">
    <source>
        <dbReference type="RuleBase" id="RU003357"/>
    </source>
</evidence>
<dbReference type="Pfam" id="PF00593">
    <property type="entry name" value="TonB_dep_Rec_b-barrel"/>
    <property type="match status" value="1"/>
</dbReference>
<proteinExistence type="inferred from homology"/>
<protein>
    <submittedName>
        <fullName evidence="15">SusC/RagA family TonB-linked outer membrane protein</fullName>
    </submittedName>
</protein>
<evidence type="ECO:0000256" key="2">
    <source>
        <dbReference type="ARBA" id="ARBA00022448"/>
    </source>
</evidence>
<dbReference type="RefSeq" id="WP_234658316.1">
    <property type="nucleotide sequence ID" value="NZ_CP094997.1"/>
</dbReference>
<dbReference type="NCBIfam" id="TIGR04056">
    <property type="entry name" value="OMP_RagA_SusC"/>
    <property type="match status" value="1"/>
</dbReference>
<evidence type="ECO:0000259" key="13">
    <source>
        <dbReference type="Pfam" id="PF00593"/>
    </source>
</evidence>
<evidence type="ECO:0000256" key="9">
    <source>
        <dbReference type="ARBA" id="ARBA00023136"/>
    </source>
</evidence>
<feature type="domain" description="TonB-dependent receptor plug" evidence="14">
    <location>
        <begin position="161"/>
        <end position="280"/>
    </location>
</feature>
<organism evidence="15 16">
    <name type="scientific">Dyadobacter chenwenxiniae</name>
    <dbReference type="NCBI Taxonomy" id="2906456"/>
    <lineage>
        <taxon>Bacteria</taxon>
        <taxon>Pseudomonadati</taxon>
        <taxon>Bacteroidota</taxon>
        <taxon>Cytophagia</taxon>
        <taxon>Cytophagales</taxon>
        <taxon>Spirosomataceae</taxon>
        <taxon>Dyadobacter</taxon>
    </lineage>
</organism>
<feature type="domain" description="TonB-dependent receptor-like beta-barrel" evidence="13">
    <location>
        <begin position="512"/>
        <end position="850"/>
    </location>
</feature>
<dbReference type="PANTHER" id="PTHR32552">
    <property type="entry name" value="FERRICHROME IRON RECEPTOR-RELATED"/>
    <property type="match status" value="1"/>
</dbReference>
<evidence type="ECO:0000256" key="1">
    <source>
        <dbReference type="ARBA" id="ARBA00004571"/>
    </source>
</evidence>
<dbReference type="InterPro" id="IPR012910">
    <property type="entry name" value="Plug_dom"/>
</dbReference>
<evidence type="ECO:0000256" key="6">
    <source>
        <dbReference type="ARBA" id="ARBA00023004"/>
    </source>
</evidence>
<keyword evidence="2 11" id="KW-0813">Transport</keyword>
<keyword evidence="7" id="KW-0406">Ion transport</keyword>
<dbReference type="InterPro" id="IPR039426">
    <property type="entry name" value="TonB-dep_rcpt-like"/>
</dbReference>
<evidence type="ECO:0000256" key="8">
    <source>
        <dbReference type="ARBA" id="ARBA00023077"/>
    </source>
</evidence>
<dbReference type="InterPro" id="IPR023997">
    <property type="entry name" value="TonB-dep_OMP_SusC/RagA_CS"/>
</dbReference>
<evidence type="ECO:0000313" key="16">
    <source>
        <dbReference type="Proteomes" id="UP001139000"/>
    </source>
</evidence>
<sequence length="1127" mass="123209">MKSFFIKPIVLVQHGLVALGMLVVSPLAEGAGGPLRPLTETGHGERVRQAEPVNLPSGRTVYSDKEIDLDIAGKVVDSKGQPLPGVNIIVKDSQKGTSTDANGKFVINVDSEKDILVFSFIGYQTQQVIAGNQKEISVTLEEDTNVLNEVVVTALGITREKKSLGYATQQIKGDVINESPASNFVNNLSGKIAGVNISGAGGVGSSARIVIRGESSLSMQSQPLFIIDGVPVGNDGTNNSGSADYGNSASEINPADIESVNVLKGPAAAALYGSRAARGAIVITTKKGSNRKGVGVSFNSYLFGTKVGRLPKFQNQFGQGNNGQYEGSNFGASWSAYPNGNNDDYDESWGPRMDIGTTKAQFDSPTANGFRGADVAVNNRGDIIQTPWVSQPNNINDFFTTGKKYYNNLAFSGGNENGDYRLSLTSLNEKGVIPNNNLDRYQVNLNSSYHLTKRLTSSININYVKQTSDNRPDNGYGRNTFMYFFTWMGRNVNMNSLKRYWQPGLEGIRQFQYNYGENHNNPFFLQYENTKGQDKDRVYGNIALEYAFNDHLKLKARVADDFYNDFRPMQWAVSTVDNESGRYEIVQIKNEERNADFLLTYNNTFHNQDFGYNISVGGNRFDNFGHSENVAAPQLLIPGVYSISNTASPLTGGSSRYKKRINSLYGTANLNYKDYVYLDITARNDWSSTLPAGNNAYFYPSVGLNGNLKSILGLPDVISQAQLRGSWAKVGNDTGPYALKNTYNYAAPWGSNYALTGTGGLLNPNLKPEIITTFEFGTAWSFFNNRVGFDVTYYNALSKNQIISLPTVQSSGASSRQINAGEIRNKGVEVVVNIAPVKTADFQWNVTLNWSRNVGKLVSLTSEVDKIVQAAPGEDASIQARVGEKMGAIWGPGYQRVKEGPMAGEVIIFNDAYPRQTSEDIYLGNYHPDWIGGIYNQLNYKGVSLNFMFGGQFGGKFVSRFYNKAAGAGQLEESALGRGARTPGKEYDAPYYIPGAAQMEDGSYQPNNTSTDGTYSAGVYGTKARDFIKKPLDHISEAQLFSSTYFKLREVSLGYALPAKWLANGKFIKTARVAVTARNLFLITPKSNKHFDPEVTTATDGGGLIPGFENMSTPSTREMGVSLNLNF</sequence>
<evidence type="ECO:0000256" key="3">
    <source>
        <dbReference type="ARBA" id="ARBA00022452"/>
    </source>
</evidence>
<evidence type="ECO:0000256" key="7">
    <source>
        <dbReference type="ARBA" id="ARBA00023065"/>
    </source>
</evidence>
<dbReference type="Pfam" id="PF13715">
    <property type="entry name" value="CarbopepD_reg_2"/>
    <property type="match status" value="1"/>
</dbReference>
<dbReference type="NCBIfam" id="TIGR04057">
    <property type="entry name" value="SusC_RagA_signa"/>
    <property type="match status" value="1"/>
</dbReference>
<evidence type="ECO:0000256" key="11">
    <source>
        <dbReference type="PROSITE-ProRule" id="PRU01360"/>
    </source>
</evidence>
<keyword evidence="16" id="KW-1185">Reference proteome</keyword>
<dbReference type="InterPro" id="IPR000531">
    <property type="entry name" value="Beta-barrel_TonB"/>
</dbReference>
<evidence type="ECO:0000313" key="15">
    <source>
        <dbReference type="EMBL" id="MCF0065327.1"/>
    </source>
</evidence>
<accession>A0A9X1PQ01</accession>
<evidence type="ECO:0000256" key="10">
    <source>
        <dbReference type="ARBA" id="ARBA00023237"/>
    </source>
</evidence>
<keyword evidence="4" id="KW-0410">Iron transport</keyword>
<keyword evidence="3 11" id="KW-1134">Transmembrane beta strand</keyword>
<dbReference type="SUPFAM" id="SSF56935">
    <property type="entry name" value="Porins"/>
    <property type="match status" value="1"/>
</dbReference>
<dbReference type="Pfam" id="PF07715">
    <property type="entry name" value="Plug"/>
    <property type="match status" value="1"/>
</dbReference>
<evidence type="ECO:0000256" key="5">
    <source>
        <dbReference type="ARBA" id="ARBA00022692"/>
    </source>
</evidence>
<dbReference type="PROSITE" id="PS52016">
    <property type="entry name" value="TONB_DEPENDENT_REC_3"/>
    <property type="match status" value="1"/>
</dbReference>
<dbReference type="GO" id="GO:0006826">
    <property type="term" value="P:iron ion transport"/>
    <property type="evidence" value="ECO:0007669"/>
    <property type="project" value="UniProtKB-KW"/>
</dbReference>
<dbReference type="InterPro" id="IPR037066">
    <property type="entry name" value="Plug_dom_sf"/>
</dbReference>
<comment type="subcellular location">
    <subcellularLocation>
        <location evidence="1 11">Cell outer membrane</location>
        <topology evidence="1 11">Multi-pass membrane protein</topology>
    </subcellularLocation>
</comment>
<dbReference type="InterPro" id="IPR023996">
    <property type="entry name" value="TonB-dep_OMP_SusC/RagA"/>
</dbReference>
<keyword evidence="9 11" id="KW-0472">Membrane</keyword>
<dbReference type="Gene3D" id="2.170.130.10">
    <property type="entry name" value="TonB-dependent receptor, plug domain"/>
    <property type="match status" value="1"/>
</dbReference>
<dbReference type="Gene3D" id="2.60.40.1120">
    <property type="entry name" value="Carboxypeptidase-like, regulatory domain"/>
    <property type="match status" value="1"/>
</dbReference>
<dbReference type="SUPFAM" id="SSF49464">
    <property type="entry name" value="Carboxypeptidase regulatory domain-like"/>
    <property type="match status" value="1"/>
</dbReference>
<reference evidence="15" key="1">
    <citation type="submission" date="2021-12" db="EMBL/GenBank/DDBJ databases">
        <title>Novel species in genus Dyadobacter.</title>
        <authorList>
            <person name="Ma C."/>
        </authorList>
    </citation>
    <scope>NUCLEOTIDE SEQUENCE</scope>
    <source>
        <strain evidence="15">LJ419</strain>
    </source>
</reference>
<dbReference type="Proteomes" id="UP001139000">
    <property type="component" value="Unassembled WGS sequence"/>
</dbReference>
<dbReference type="GO" id="GO:0009279">
    <property type="term" value="C:cell outer membrane"/>
    <property type="evidence" value="ECO:0007669"/>
    <property type="project" value="UniProtKB-SubCell"/>
</dbReference>
<dbReference type="Gene3D" id="2.40.170.20">
    <property type="entry name" value="TonB-dependent receptor, beta-barrel domain"/>
    <property type="match status" value="1"/>
</dbReference>
<dbReference type="InterPro" id="IPR008969">
    <property type="entry name" value="CarboxyPept-like_regulatory"/>
</dbReference>
<dbReference type="PANTHER" id="PTHR32552:SF81">
    <property type="entry name" value="TONB-DEPENDENT OUTER MEMBRANE RECEPTOR"/>
    <property type="match status" value="1"/>
</dbReference>
<evidence type="ECO:0000259" key="14">
    <source>
        <dbReference type="Pfam" id="PF07715"/>
    </source>
</evidence>
<name>A0A9X1PQ01_9BACT</name>
<gene>
    <name evidence="15" type="ORF">LXM26_27685</name>
</gene>